<feature type="domain" description="Multidrug resistance protein MdtA-like C-terminal permuted SH3" evidence="5">
    <location>
        <begin position="332"/>
        <end position="385"/>
    </location>
</feature>
<dbReference type="InterPro" id="IPR006143">
    <property type="entry name" value="RND_pump_MFP"/>
</dbReference>
<organism evidence="7 8">
    <name type="scientific">Thiobaca trueperi</name>
    <dbReference type="NCBI Taxonomy" id="127458"/>
    <lineage>
        <taxon>Bacteria</taxon>
        <taxon>Pseudomonadati</taxon>
        <taxon>Pseudomonadota</taxon>
        <taxon>Gammaproteobacteria</taxon>
        <taxon>Chromatiales</taxon>
        <taxon>Chromatiaceae</taxon>
        <taxon>Thiobaca</taxon>
    </lineage>
</organism>
<dbReference type="PANTHER" id="PTHR30469">
    <property type="entry name" value="MULTIDRUG RESISTANCE PROTEIN MDTA"/>
    <property type="match status" value="1"/>
</dbReference>
<dbReference type="Gene3D" id="2.40.420.20">
    <property type="match status" value="1"/>
</dbReference>
<dbReference type="SUPFAM" id="SSF111369">
    <property type="entry name" value="HlyD-like secretion proteins"/>
    <property type="match status" value="1"/>
</dbReference>
<dbReference type="GO" id="GO:0015562">
    <property type="term" value="F:efflux transmembrane transporter activity"/>
    <property type="evidence" value="ECO:0007669"/>
    <property type="project" value="TreeGrafter"/>
</dbReference>
<keyword evidence="2" id="KW-0175">Coiled coil</keyword>
<feature type="coiled-coil region" evidence="2">
    <location>
        <begin position="119"/>
        <end position="153"/>
    </location>
</feature>
<feature type="domain" description="CzcB-like barrel-sandwich hybrid" evidence="6">
    <location>
        <begin position="79"/>
        <end position="225"/>
    </location>
</feature>
<dbReference type="Pfam" id="PF25967">
    <property type="entry name" value="RND-MFP_C"/>
    <property type="match status" value="1"/>
</dbReference>
<proteinExistence type="inferred from homology"/>
<dbReference type="NCBIfam" id="TIGR01730">
    <property type="entry name" value="RND_mfp"/>
    <property type="match status" value="1"/>
</dbReference>
<evidence type="ECO:0000259" key="5">
    <source>
        <dbReference type="Pfam" id="PF25967"/>
    </source>
</evidence>
<evidence type="ECO:0000256" key="1">
    <source>
        <dbReference type="ARBA" id="ARBA00009477"/>
    </source>
</evidence>
<dbReference type="Pfam" id="PF25954">
    <property type="entry name" value="Beta-barrel_RND_2"/>
    <property type="match status" value="1"/>
</dbReference>
<comment type="similarity">
    <text evidence="1">Belongs to the membrane fusion protein (MFP) (TC 8.A.1) family.</text>
</comment>
<feature type="domain" description="CusB-like beta-barrel" evidence="4">
    <location>
        <begin position="248"/>
        <end position="321"/>
    </location>
</feature>
<feature type="transmembrane region" description="Helical" evidence="3">
    <location>
        <begin position="24"/>
        <end position="45"/>
    </location>
</feature>
<dbReference type="Pfam" id="PF25973">
    <property type="entry name" value="BSH_CzcB"/>
    <property type="match status" value="1"/>
</dbReference>
<evidence type="ECO:0000259" key="4">
    <source>
        <dbReference type="Pfam" id="PF25954"/>
    </source>
</evidence>
<dbReference type="EMBL" id="SMAO01000004">
    <property type="protein sequence ID" value="TCT21301.1"/>
    <property type="molecule type" value="Genomic_DNA"/>
</dbReference>
<dbReference type="OrthoDB" id="9789643at2"/>
<name>A0A4R3MZZ3_9GAMM</name>
<dbReference type="Gene3D" id="2.40.50.100">
    <property type="match status" value="1"/>
</dbReference>
<evidence type="ECO:0000313" key="7">
    <source>
        <dbReference type="EMBL" id="TCT21301.1"/>
    </source>
</evidence>
<keyword evidence="8" id="KW-1185">Reference proteome</keyword>
<protein>
    <submittedName>
        <fullName evidence="7">RND family efflux transporter MFP subunit</fullName>
    </submittedName>
</protein>
<dbReference type="AlphaFoldDB" id="A0A4R3MZZ3"/>
<dbReference type="InterPro" id="IPR058647">
    <property type="entry name" value="BSH_CzcB-like"/>
</dbReference>
<comment type="caution">
    <text evidence="7">The sequence shown here is derived from an EMBL/GenBank/DDBJ whole genome shotgun (WGS) entry which is preliminary data.</text>
</comment>
<dbReference type="RefSeq" id="WP_132976905.1">
    <property type="nucleotide sequence ID" value="NZ_SMAO01000004.1"/>
</dbReference>
<dbReference type="Proteomes" id="UP000295717">
    <property type="component" value="Unassembled WGS sequence"/>
</dbReference>
<keyword evidence="3" id="KW-1133">Transmembrane helix</keyword>
<dbReference type="InterPro" id="IPR058792">
    <property type="entry name" value="Beta-barrel_RND_2"/>
</dbReference>
<dbReference type="GO" id="GO:1990281">
    <property type="term" value="C:efflux pump complex"/>
    <property type="evidence" value="ECO:0007669"/>
    <property type="project" value="TreeGrafter"/>
</dbReference>
<accession>A0A4R3MZZ3</accession>
<keyword evidence="3" id="KW-0472">Membrane</keyword>
<gene>
    <name evidence="7" type="ORF">EDC35_104156</name>
</gene>
<dbReference type="InterPro" id="IPR058627">
    <property type="entry name" value="MdtA-like_C"/>
</dbReference>
<reference evidence="7 8" key="1">
    <citation type="submission" date="2019-03" db="EMBL/GenBank/DDBJ databases">
        <title>Genomic Encyclopedia of Type Strains, Phase IV (KMG-IV): sequencing the most valuable type-strain genomes for metagenomic binning, comparative biology and taxonomic classification.</title>
        <authorList>
            <person name="Goeker M."/>
        </authorList>
    </citation>
    <scope>NUCLEOTIDE SEQUENCE [LARGE SCALE GENOMIC DNA]</scope>
    <source>
        <strain evidence="7 8">DSM 13587</strain>
    </source>
</reference>
<sequence length="407" mass="43606">MPPSDLLNELRLDRAAREDDGRRWPWRLLVALIVSGLAVGGYFALSNRAVTVELAIAEAPGAGPLTVLDATGYVIARRQATVSSKISGKLAEVLIEEGVQVTAGQVLARLDDTDASAQLDLMQARLSAARAQLAQIQVRLEQARRDLGRQEGLAPRKLTSDESLENARTQVEIQTALLAAQRSQVEVAEAELRIAQVDHDNTVIRAPFTGMVVAKAAQPGEIVSPMSAGGGFTRTGIGTIVDMDSLEIEVDVNESFINRVQPGQPVQAILDAYPEWQIPASVIAIIPTADRSKATVKVRIAIDQKDPRLLPEMGVRVSFLAETPTGAEPTAAVLVPASAIVERETGAVVLVLDGEHVRERVITPGETRGERRLIEQGLTAGERVVRDPPPELIDGTRVVARDGTATP</sequence>
<dbReference type="Gene3D" id="2.40.30.170">
    <property type="match status" value="1"/>
</dbReference>
<evidence type="ECO:0000259" key="6">
    <source>
        <dbReference type="Pfam" id="PF25973"/>
    </source>
</evidence>
<evidence type="ECO:0000313" key="8">
    <source>
        <dbReference type="Proteomes" id="UP000295717"/>
    </source>
</evidence>
<dbReference type="PANTHER" id="PTHR30469:SF38">
    <property type="entry name" value="HLYD FAMILY SECRETION PROTEIN"/>
    <property type="match status" value="1"/>
</dbReference>
<evidence type="ECO:0000256" key="3">
    <source>
        <dbReference type="SAM" id="Phobius"/>
    </source>
</evidence>
<keyword evidence="3" id="KW-0812">Transmembrane</keyword>
<dbReference type="Gene3D" id="1.10.287.470">
    <property type="entry name" value="Helix hairpin bin"/>
    <property type="match status" value="1"/>
</dbReference>
<evidence type="ECO:0000256" key="2">
    <source>
        <dbReference type="SAM" id="Coils"/>
    </source>
</evidence>